<dbReference type="InterPro" id="IPR041662">
    <property type="entry name" value="SusD-like_2"/>
</dbReference>
<name>A0ABW2DGH6_9BACT</name>
<evidence type="ECO:0000313" key="2">
    <source>
        <dbReference type="Proteomes" id="UP001596405"/>
    </source>
</evidence>
<organism evidence="1 2">
    <name type="scientific">Rufibacter roseus</name>
    <dbReference type="NCBI Taxonomy" id="1567108"/>
    <lineage>
        <taxon>Bacteria</taxon>
        <taxon>Pseudomonadati</taxon>
        <taxon>Bacteroidota</taxon>
        <taxon>Cytophagia</taxon>
        <taxon>Cytophagales</taxon>
        <taxon>Hymenobacteraceae</taxon>
        <taxon>Rufibacter</taxon>
    </lineage>
</organism>
<keyword evidence="1" id="KW-0449">Lipoprotein</keyword>
<proteinExistence type="predicted"/>
<comment type="caution">
    <text evidence="1">The sequence shown here is derived from an EMBL/GenBank/DDBJ whole genome shotgun (WGS) entry which is preliminary data.</text>
</comment>
<evidence type="ECO:0000313" key="1">
    <source>
        <dbReference type="EMBL" id="MFC6996985.1"/>
    </source>
</evidence>
<dbReference type="InterPro" id="IPR011990">
    <property type="entry name" value="TPR-like_helical_dom_sf"/>
</dbReference>
<protein>
    <submittedName>
        <fullName evidence="1">SusD/RagB family nutrient-binding outer membrane lipoprotein</fullName>
    </submittedName>
</protein>
<gene>
    <name evidence="1" type="ORF">ACFQHR_05075</name>
</gene>
<dbReference type="Pfam" id="PF12771">
    <property type="entry name" value="SusD-like_2"/>
    <property type="match status" value="1"/>
</dbReference>
<sequence>MKRIYRLILPVALIGALGLQGCDDYFNLSENPNQVTDPALSALLATATQKAGASTYNVSNITSYFVQYLASPSPSATTDTYDVANYSGTWNSLYLAMADIYDMRQKAMAQNSSEYLGVANVLLSYHLTMVTDLFGDAPYSQAFNLSTLTPKYDSQQDLYAESLSLLNEAITELSKTDAPVKLAPASDLIYGGDRTKWLKFAYALKARQLNKVSKTSSYAPAEVLAAVDNSFTSNADDAGMNVFPLRNYWAGVSLSNEGNLLGGWLSEQFIDHLNGTTYDIVDPRLPKIATATVTNTYKGTPNGAGNVGPASSTVKDESYISRTSPLTGDESPIYLATYAEVKFIEAEAALRANDRNRAYTAYLEGIRASMDRLQVSATDKEAYMTHPSVAVGASNLTLALIFKEKYVATYLNPEAWNDARRFDYQYKDFTLPANVVLPTFIRRVAYPTDEISRNGANVPAVGALSDKLWWDQ</sequence>
<accession>A0ABW2DGH6</accession>
<dbReference type="RefSeq" id="WP_066623220.1">
    <property type="nucleotide sequence ID" value="NZ_JBHSYQ010000003.1"/>
</dbReference>
<keyword evidence="2" id="KW-1185">Reference proteome</keyword>
<dbReference type="Proteomes" id="UP001596405">
    <property type="component" value="Unassembled WGS sequence"/>
</dbReference>
<dbReference type="PROSITE" id="PS51257">
    <property type="entry name" value="PROKAR_LIPOPROTEIN"/>
    <property type="match status" value="1"/>
</dbReference>
<dbReference type="Gene3D" id="1.25.40.390">
    <property type="match status" value="1"/>
</dbReference>
<dbReference type="SUPFAM" id="SSF48452">
    <property type="entry name" value="TPR-like"/>
    <property type="match status" value="1"/>
</dbReference>
<reference evidence="2" key="1">
    <citation type="journal article" date="2019" name="Int. J. Syst. Evol. Microbiol.">
        <title>The Global Catalogue of Microorganisms (GCM) 10K type strain sequencing project: providing services to taxonomists for standard genome sequencing and annotation.</title>
        <authorList>
            <consortium name="The Broad Institute Genomics Platform"/>
            <consortium name="The Broad Institute Genome Sequencing Center for Infectious Disease"/>
            <person name="Wu L."/>
            <person name="Ma J."/>
        </authorList>
    </citation>
    <scope>NUCLEOTIDE SEQUENCE [LARGE SCALE GENOMIC DNA]</scope>
    <source>
        <strain evidence="2">CGMCC 4.7393</strain>
    </source>
</reference>
<dbReference type="EMBL" id="JBHSYQ010000003">
    <property type="protein sequence ID" value="MFC6996985.1"/>
    <property type="molecule type" value="Genomic_DNA"/>
</dbReference>